<dbReference type="Proteomes" id="UP000593758">
    <property type="component" value="Chromosome"/>
</dbReference>
<proteinExistence type="inferred from homology"/>
<dbReference type="KEGG" id="halt:IM660_01300"/>
<dbReference type="EMBL" id="CP063169">
    <property type="protein sequence ID" value="QOR70983.1"/>
    <property type="molecule type" value="Genomic_DNA"/>
</dbReference>
<dbReference type="GO" id="GO:0005886">
    <property type="term" value="C:plasma membrane"/>
    <property type="evidence" value="ECO:0007669"/>
    <property type="project" value="UniProtKB-SubCell"/>
</dbReference>
<name>A0A7M1SWH4_9MICO</name>
<keyword evidence="7 8" id="KW-0472">Membrane</keyword>
<dbReference type="InterPro" id="IPR011606">
    <property type="entry name" value="Brnchd-chn_aa_trnsp_permease"/>
</dbReference>
<dbReference type="RefSeq" id="WP_193497652.1">
    <property type="nucleotide sequence ID" value="NZ_CP063169.1"/>
</dbReference>
<organism evidence="9 10">
    <name type="scientific">Ruania alkalisoli</name>
    <dbReference type="NCBI Taxonomy" id="2779775"/>
    <lineage>
        <taxon>Bacteria</taxon>
        <taxon>Bacillati</taxon>
        <taxon>Actinomycetota</taxon>
        <taxon>Actinomycetes</taxon>
        <taxon>Micrococcales</taxon>
        <taxon>Ruaniaceae</taxon>
        <taxon>Ruania</taxon>
    </lineage>
</organism>
<keyword evidence="4" id="KW-1003">Cell membrane</keyword>
<sequence length="237" mass="24899">MRSDRRTLDRLGVVNVAGSALRDPLVRGGLSMGLAVALIGIAYGALTVDGGLPVWLAPLLGLVVLAGASEMLFVGLAAGGTSPWLAMVAALLVNTRHLPYGMAVRRLLGRGWSRVIRTHVMNDESVAYGLAQRDPDRARRAYAIAGFSVLVGWPAGALAGGLLGRVIDQQVWGLDAVFPAVILALLLPALRESRLRLPVLVAAVVSVTAVAWAPAGLAPVLGLLALPLVLLRRWRHA</sequence>
<evidence type="ECO:0000256" key="5">
    <source>
        <dbReference type="ARBA" id="ARBA00022692"/>
    </source>
</evidence>
<feature type="transmembrane region" description="Helical" evidence="8">
    <location>
        <begin position="29"/>
        <end position="48"/>
    </location>
</feature>
<keyword evidence="5 8" id="KW-0812">Transmembrane</keyword>
<dbReference type="PANTHER" id="PTHR34979">
    <property type="entry name" value="INNER MEMBRANE PROTEIN YGAZ"/>
    <property type="match status" value="1"/>
</dbReference>
<evidence type="ECO:0000256" key="3">
    <source>
        <dbReference type="ARBA" id="ARBA00022448"/>
    </source>
</evidence>
<evidence type="ECO:0000256" key="1">
    <source>
        <dbReference type="ARBA" id="ARBA00004651"/>
    </source>
</evidence>
<evidence type="ECO:0000256" key="2">
    <source>
        <dbReference type="ARBA" id="ARBA00010735"/>
    </source>
</evidence>
<dbReference type="PANTHER" id="PTHR34979:SF1">
    <property type="entry name" value="INNER MEMBRANE PROTEIN YGAZ"/>
    <property type="match status" value="1"/>
</dbReference>
<keyword evidence="6 8" id="KW-1133">Transmembrane helix</keyword>
<reference evidence="9 10" key="1">
    <citation type="submission" date="2020-10" db="EMBL/GenBank/DDBJ databases">
        <title>Haloactinobacterium sp. RN3S43, a bacterium isolated from saline soil.</title>
        <authorList>
            <person name="Sun J.-Q."/>
        </authorList>
    </citation>
    <scope>NUCLEOTIDE SEQUENCE [LARGE SCALE GENOMIC DNA]</scope>
    <source>
        <strain evidence="9 10">RN3S43</strain>
    </source>
</reference>
<feature type="transmembrane region" description="Helical" evidence="8">
    <location>
        <begin position="197"/>
        <end position="230"/>
    </location>
</feature>
<evidence type="ECO:0000313" key="10">
    <source>
        <dbReference type="Proteomes" id="UP000593758"/>
    </source>
</evidence>
<evidence type="ECO:0000256" key="7">
    <source>
        <dbReference type="ARBA" id="ARBA00023136"/>
    </source>
</evidence>
<evidence type="ECO:0000256" key="8">
    <source>
        <dbReference type="SAM" id="Phobius"/>
    </source>
</evidence>
<dbReference type="AlphaFoldDB" id="A0A7M1SWH4"/>
<dbReference type="Pfam" id="PF03591">
    <property type="entry name" value="AzlC"/>
    <property type="match status" value="1"/>
</dbReference>
<comment type="subcellular location">
    <subcellularLocation>
        <location evidence="1">Cell membrane</location>
        <topology evidence="1">Multi-pass membrane protein</topology>
    </subcellularLocation>
</comment>
<evidence type="ECO:0000313" key="9">
    <source>
        <dbReference type="EMBL" id="QOR70983.1"/>
    </source>
</evidence>
<feature type="transmembrane region" description="Helical" evidence="8">
    <location>
        <begin position="141"/>
        <end position="164"/>
    </location>
</feature>
<keyword evidence="10" id="KW-1185">Reference proteome</keyword>
<evidence type="ECO:0000256" key="4">
    <source>
        <dbReference type="ARBA" id="ARBA00022475"/>
    </source>
</evidence>
<comment type="similarity">
    <text evidence="2">Belongs to the AzlC family.</text>
</comment>
<gene>
    <name evidence="9" type="ORF">IM660_01300</name>
</gene>
<evidence type="ECO:0000256" key="6">
    <source>
        <dbReference type="ARBA" id="ARBA00022989"/>
    </source>
</evidence>
<protein>
    <submittedName>
        <fullName evidence="9">AzlC family ABC transporter permease</fullName>
    </submittedName>
</protein>
<keyword evidence="3" id="KW-0813">Transport</keyword>
<accession>A0A7M1SWH4</accession>
<dbReference type="GO" id="GO:1903785">
    <property type="term" value="P:L-valine transmembrane transport"/>
    <property type="evidence" value="ECO:0007669"/>
    <property type="project" value="TreeGrafter"/>
</dbReference>